<evidence type="ECO:0000313" key="1">
    <source>
        <dbReference type="EMBL" id="KAK4082835.1"/>
    </source>
</evidence>
<sequence>MSGPEDSSSSFFVMGGKPPNYEDVETITVDPNPKLLLRLEVWHFSSDGRSQRKNKRFAEAFKEISLENWDVKEVAVIEPDGASSRDDFVPIQARNLLFIHRASTGSRSIVADNVLLSFKVEFKHNEYTDNDPNGRAQNHVRELFRRIIPSVIFRFFLNIHSKPHTMSLIARNVSPDHQQRYCQLFIINKLNIRVDQLLTPAGMDDACIDEIAARLSTLPNGLSTLSQIVEIFSIYQLLHGQTVPQFSFMHKQDADQVFDVRTSVLGDIEPLVRIAEELRPLYEANMGQTVTEKLATEFQVEFADVMGNLGKVKSDMCFTPQQLYETGLNLRTGNTMLSRARDFLGPHLDRQVERYENDMRLPKNIRFGSVIAGASTGGAILLGGLASNPLTLTIAVFLYAAVAAQSNIGAISKKSEAIKAFLRDLKDMADVFDEARRSVAVAVCQDIFNIGLDDLGQHERTAILHSFGIDVSALRHEEYRQSLVESSIEKLMAYYKEMGTDFEHMVMVCGHDLNNAKVPL</sequence>
<comment type="caution">
    <text evidence="1">The sequence shown here is derived from an EMBL/GenBank/DDBJ whole genome shotgun (WGS) entry which is preliminary data.</text>
</comment>
<organism evidence="1 2">
    <name type="scientific">Trichoderma aggressivum f. europaeum</name>
    <dbReference type="NCBI Taxonomy" id="173218"/>
    <lineage>
        <taxon>Eukaryota</taxon>
        <taxon>Fungi</taxon>
        <taxon>Dikarya</taxon>
        <taxon>Ascomycota</taxon>
        <taxon>Pezizomycotina</taxon>
        <taxon>Sordariomycetes</taxon>
        <taxon>Hypocreomycetidae</taxon>
        <taxon>Hypocreales</taxon>
        <taxon>Hypocreaceae</taxon>
        <taxon>Trichoderma</taxon>
    </lineage>
</organism>
<dbReference type="GeneID" id="87915732"/>
<evidence type="ECO:0000313" key="2">
    <source>
        <dbReference type="Proteomes" id="UP001273209"/>
    </source>
</evidence>
<dbReference type="EMBL" id="JAWRVG010000004">
    <property type="protein sequence ID" value="KAK4082835.1"/>
    <property type="molecule type" value="Genomic_DNA"/>
</dbReference>
<accession>A0AAE1IL33</accession>
<proteinExistence type="predicted"/>
<protein>
    <submittedName>
        <fullName evidence="1">Uncharacterized protein</fullName>
    </submittedName>
</protein>
<gene>
    <name evidence="1" type="ORF">Triagg1_1725</name>
</gene>
<keyword evidence="2" id="KW-1185">Reference proteome</keyword>
<dbReference type="RefSeq" id="XP_062759264.1">
    <property type="nucleotide sequence ID" value="XM_062895827.1"/>
</dbReference>
<reference evidence="1" key="1">
    <citation type="submission" date="2023-11" db="EMBL/GenBank/DDBJ databases">
        <title>The genome sequences of three competitors of mushroom-forming fungi.</title>
        <authorList>
            <person name="Beijen E."/>
            <person name="Ohm R.A."/>
        </authorList>
    </citation>
    <scope>NUCLEOTIDE SEQUENCE</scope>
    <source>
        <strain evidence="1">CBS 100526</strain>
    </source>
</reference>
<dbReference type="Proteomes" id="UP001273209">
    <property type="component" value="Unassembled WGS sequence"/>
</dbReference>
<dbReference type="AlphaFoldDB" id="A0AAE1IL33"/>
<name>A0AAE1IL33_9HYPO</name>